<keyword evidence="2" id="KW-1185">Reference proteome</keyword>
<accession>A0AAD5QDC2</accession>
<gene>
    <name evidence="1" type="ORF">KIN20_003028</name>
</gene>
<evidence type="ECO:0000313" key="1">
    <source>
        <dbReference type="EMBL" id="KAJ1347863.1"/>
    </source>
</evidence>
<protein>
    <submittedName>
        <fullName evidence="1">Uncharacterized protein</fullName>
    </submittedName>
</protein>
<dbReference type="AlphaFoldDB" id="A0AAD5QDC2"/>
<name>A0AAD5QDC2_PARTN</name>
<evidence type="ECO:0000313" key="2">
    <source>
        <dbReference type="Proteomes" id="UP001196413"/>
    </source>
</evidence>
<proteinExistence type="predicted"/>
<sequence>MLEELNEARRKIGLPINRRRTQFMENQWCNNKNIRLNGPLITETSTYVFPWPSTEYGKQHEGGTRQKKEGNPTLVYLLYTRLLPSGRCVPAQVHDV</sequence>
<dbReference type="Proteomes" id="UP001196413">
    <property type="component" value="Unassembled WGS sequence"/>
</dbReference>
<organism evidence="1 2">
    <name type="scientific">Parelaphostrongylus tenuis</name>
    <name type="common">Meningeal worm</name>
    <dbReference type="NCBI Taxonomy" id="148309"/>
    <lineage>
        <taxon>Eukaryota</taxon>
        <taxon>Metazoa</taxon>
        <taxon>Ecdysozoa</taxon>
        <taxon>Nematoda</taxon>
        <taxon>Chromadorea</taxon>
        <taxon>Rhabditida</taxon>
        <taxon>Rhabditina</taxon>
        <taxon>Rhabditomorpha</taxon>
        <taxon>Strongyloidea</taxon>
        <taxon>Metastrongylidae</taxon>
        <taxon>Parelaphostrongylus</taxon>
    </lineage>
</organism>
<comment type="caution">
    <text evidence="1">The sequence shown here is derived from an EMBL/GenBank/DDBJ whole genome shotgun (WGS) entry which is preliminary data.</text>
</comment>
<dbReference type="EMBL" id="JAHQIW010000390">
    <property type="protein sequence ID" value="KAJ1347863.1"/>
    <property type="molecule type" value="Genomic_DNA"/>
</dbReference>
<reference evidence="1" key="1">
    <citation type="submission" date="2021-06" db="EMBL/GenBank/DDBJ databases">
        <title>Parelaphostrongylus tenuis whole genome reference sequence.</title>
        <authorList>
            <person name="Garwood T.J."/>
            <person name="Larsen P.A."/>
            <person name="Fountain-Jones N.M."/>
            <person name="Garbe J.R."/>
            <person name="Macchietto M.G."/>
            <person name="Kania S.A."/>
            <person name="Gerhold R.W."/>
            <person name="Richards J.E."/>
            <person name="Wolf T.M."/>
        </authorList>
    </citation>
    <scope>NUCLEOTIDE SEQUENCE</scope>
    <source>
        <strain evidence="1">MNPRO001-30</strain>
        <tissue evidence="1">Meninges</tissue>
    </source>
</reference>